<dbReference type="AlphaFoldDB" id="A0A099CZ37"/>
<protein>
    <submittedName>
        <fullName evidence="6">Skp family chaperone for outer membrane proteins</fullName>
    </submittedName>
</protein>
<dbReference type="GO" id="GO:0005829">
    <property type="term" value="C:cytosol"/>
    <property type="evidence" value="ECO:0007669"/>
    <property type="project" value="TreeGrafter"/>
</dbReference>
<comment type="similarity">
    <text evidence="1">Belongs to the Skp family.</text>
</comment>
<reference evidence="6 8" key="2">
    <citation type="submission" date="2020-08" db="EMBL/GenBank/DDBJ databases">
        <title>Genomic Encyclopedia of Type Strains, Phase IV (KMG-IV): sequencing the most valuable type-strain genomes for metagenomic binning, comparative biology and taxonomic classification.</title>
        <authorList>
            <person name="Goeker M."/>
        </authorList>
    </citation>
    <scope>NUCLEOTIDE SEQUENCE [LARGE SCALE GENOMIC DNA]</scope>
    <source>
        <strain evidence="6 8">DSM 107085</strain>
    </source>
</reference>
<feature type="signal peptide" evidence="4">
    <location>
        <begin position="1"/>
        <end position="25"/>
    </location>
</feature>
<evidence type="ECO:0000256" key="2">
    <source>
        <dbReference type="ARBA" id="ARBA00022729"/>
    </source>
</evidence>
<dbReference type="SMART" id="SM00935">
    <property type="entry name" value="OmpH"/>
    <property type="match status" value="1"/>
</dbReference>
<dbReference type="STRING" id="1543381.LF63_0101560"/>
<evidence type="ECO:0000313" key="6">
    <source>
        <dbReference type="EMBL" id="MBB6184575.1"/>
    </source>
</evidence>
<comment type="caution">
    <text evidence="5">The sequence shown here is derived from an EMBL/GenBank/DDBJ whole genome shotgun (WGS) entry which is preliminary data.</text>
</comment>
<keyword evidence="7" id="KW-1185">Reference proteome</keyword>
<dbReference type="GO" id="GO:0051082">
    <property type="term" value="F:unfolded protein binding"/>
    <property type="evidence" value="ECO:0007669"/>
    <property type="project" value="InterPro"/>
</dbReference>
<evidence type="ECO:0000256" key="3">
    <source>
        <dbReference type="SAM" id="Coils"/>
    </source>
</evidence>
<dbReference type="SUPFAM" id="SSF111384">
    <property type="entry name" value="OmpH-like"/>
    <property type="match status" value="1"/>
</dbReference>
<name>A0A099CZ37_9GAMM</name>
<dbReference type="GO" id="GO:0050821">
    <property type="term" value="P:protein stabilization"/>
    <property type="evidence" value="ECO:0007669"/>
    <property type="project" value="TreeGrafter"/>
</dbReference>
<proteinExistence type="inferred from homology"/>
<dbReference type="OrthoDB" id="7573043at2"/>
<gene>
    <name evidence="6" type="ORF">HNQ86_001920</name>
    <name evidence="5" type="ORF">LF63_0101560</name>
</gene>
<dbReference type="InterPro" id="IPR005632">
    <property type="entry name" value="Chaperone_Skp"/>
</dbReference>
<dbReference type="RefSeq" id="WP_043099170.1">
    <property type="nucleotide sequence ID" value="NZ_JACHET010000001.1"/>
</dbReference>
<feature type="chain" id="PRO_5035986745" evidence="4">
    <location>
        <begin position="26"/>
        <end position="194"/>
    </location>
</feature>
<keyword evidence="3" id="KW-0175">Coiled coil</keyword>
<dbReference type="HOGENOM" id="CLU_104938_0_0_6"/>
<evidence type="ECO:0000313" key="7">
    <source>
        <dbReference type="Proteomes" id="UP000029708"/>
    </source>
</evidence>
<evidence type="ECO:0000313" key="8">
    <source>
        <dbReference type="Proteomes" id="UP000560000"/>
    </source>
</evidence>
<accession>A0A099CZ37</accession>
<dbReference type="EMBL" id="JACHET010000001">
    <property type="protein sequence ID" value="MBB6184575.1"/>
    <property type="molecule type" value="Genomic_DNA"/>
</dbReference>
<evidence type="ECO:0000256" key="4">
    <source>
        <dbReference type="SAM" id="SignalP"/>
    </source>
</evidence>
<reference evidence="5 7" key="1">
    <citation type="submission" date="2014-09" db="EMBL/GenBank/DDBJ databases">
        <title>Xanthomonadaceae 3.5X direct submission.</title>
        <authorList>
            <person name="Fang T."/>
            <person name="Wang H."/>
        </authorList>
    </citation>
    <scope>NUCLEOTIDE SEQUENCE [LARGE SCALE GENOMIC DNA]</scope>
    <source>
        <strain evidence="5 7">3.5X</strain>
    </source>
</reference>
<evidence type="ECO:0000313" key="5">
    <source>
        <dbReference type="EMBL" id="KGI78926.1"/>
    </source>
</evidence>
<sequence length="194" mass="21128">MFSHRVVIAAALAGLFALPALPAQAQTSLGGKVAGVCMLSRDQVLAQSKVGQAASERMQQLAQQAGAAVKKARDPLQSDIQQFQQQAQSMQPQQREEKQKQLQQRMAQVQQEAQEYDQRLRITRAQAMSRIGNEIGPLLSGIYKRQDCGVLLDRDSVLGGNEANDLTDDVVKALDAKMSTISFSLAPLPKQNGK</sequence>
<keyword evidence="2 4" id="KW-0732">Signal</keyword>
<dbReference type="PANTHER" id="PTHR35089">
    <property type="entry name" value="CHAPERONE PROTEIN SKP"/>
    <property type="match status" value="1"/>
</dbReference>
<dbReference type="PANTHER" id="PTHR35089:SF1">
    <property type="entry name" value="CHAPERONE PROTEIN SKP"/>
    <property type="match status" value="1"/>
</dbReference>
<dbReference type="Proteomes" id="UP000029708">
    <property type="component" value="Unassembled WGS sequence"/>
</dbReference>
<dbReference type="InterPro" id="IPR024930">
    <property type="entry name" value="Skp_dom_sf"/>
</dbReference>
<dbReference type="Proteomes" id="UP000560000">
    <property type="component" value="Unassembled WGS sequence"/>
</dbReference>
<dbReference type="Gene3D" id="3.30.910.20">
    <property type="entry name" value="Skp domain"/>
    <property type="match status" value="1"/>
</dbReference>
<dbReference type="EMBL" id="JROI01000005">
    <property type="protein sequence ID" value="KGI78926.1"/>
    <property type="molecule type" value="Genomic_DNA"/>
</dbReference>
<organism evidence="5 7">
    <name type="scientific">Oleiagrimonas soli</name>
    <dbReference type="NCBI Taxonomy" id="1543381"/>
    <lineage>
        <taxon>Bacteria</taxon>
        <taxon>Pseudomonadati</taxon>
        <taxon>Pseudomonadota</taxon>
        <taxon>Gammaproteobacteria</taxon>
        <taxon>Lysobacterales</taxon>
        <taxon>Rhodanobacteraceae</taxon>
        <taxon>Oleiagrimonas</taxon>
    </lineage>
</organism>
<dbReference type="Pfam" id="PF03938">
    <property type="entry name" value="OmpH"/>
    <property type="match status" value="1"/>
</dbReference>
<evidence type="ECO:0000256" key="1">
    <source>
        <dbReference type="ARBA" id="ARBA00009091"/>
    </source>
</evidence>
<feature type="coiled-coil region" evidence="3">
    <location>
        <begin position="95"/>
        <end position="126"/>
    </location>
</feature>